<dbReference type="InterPro" id="IPR009057">
    <property type="entry name" value="Homeodomain-like_sf"/>
</dbReference>
<dbReference type="InterPro" id="IPR036388">
    <property type="entry name" value="WH-like_DNA-bd_sf"/>
</dbReference>
<dbReference type="PROSITE" id="PS51464">
    <property type="entry name" value="SIS"/>
    <property type="match status" value="1"/>
</dbReference>
<dbReference type="SUPFAM" id="SSF46689">
    <property type="entry name" value="Homeodomain-like"/>
    <property type="match status" value="1"/>
</dbReference>
<sequence>MLKGVLISIEGAYDSLSSMEKRVAKYIMDQPKDIISMSVQRLAEETKVSEATIVRLSRSLKCKGFKELKLRIAADLALLSENADEFHQFQIGSSMTDLVESVSHNNNKSIRDSLTVLSTDMVGQAIQYLNQARKIGLFGIGASAVVAEDFKIKVLRINKWCETGFDGDIQAIIASNMMNQDVALGISYSGTNEDVLHALRIAKANGAIIISLTQFGSNPIADIADIQLFTSTLEQNFRNGATASRIAQLNVIDILYVGMVTHNYKESIDSIERTKKAVRNNKA</sequence>
<dbReference type="InterPro" id="IPR000281">
    <property type="entry name" value="HTH_RpiR"/>
</dbReference>
<comment type="caution">
    <text evidence="6">The sequence shown here is derived from an EMBL/GenBank/DDBJ whole genome shotgun (WGS) entry which is preliminary data.</text>
</comment>
<accession>A0A6G3ZTK7</accession>
<dbReference type="Pfam" id="PF01380">
    <property type="entry name" value="SIS"/>
    <property type="match status" value="1"/>
</dbReference>
<dbReference type="InterPro" id="IPR047640">
    <property type="entry name" value="RpiR-like"/>
</dbReference>
<dbReference type="GO" id="GO:1901135">
    <property type="term" value="P:carbohydrate derivative metabolic process"/>
    <property type="evidence" value="ECO:0007669"/>
    <property type="project" value="InterPro"/>
</dbReference>
<evidence type="ECO:0000256" key="3">
    <source>
        <dbReference type="ARBA" id="ARBA00023163"/>
    </source>
</evidence>
<keyword evidence="2" id="KW-0238">DNA-binding</keyword>
<name>A0A6G3ZTK7_9BACL</name>
<dbReference type="GO" id="GO:0097367">
    <property type="term" value="F:carbohydrate derivative binding"/>
    <property type="evidence" value="ECO:0007669"/>
    <property type="project" value="InterPro"/>
</dbReference>
<evidence type="ECO:0000313" key="6">
    <source>
        <dbReference type="EMBL" id="NEW04921.1"/>
    </source>
</evidence>
<dbReference type="SUPFAM" id="SSF53697">
    <property type="entry name" value="SIS domain"/>
    <property type="match status" value="1"/>
</dbReference>
<dbReference type="RefSeq" id="WP_163940791.1">
    <property type="nucleotide sequence ID" value="NZ_JAAIKC010000001.1"/>
</dbReference>
<dbReference type="PROSITE" id="PS51071">
    <property type="entry name" value="HTH_RPIR"/>
    <property type="match status" value="1"/>
</dbReference>
<gene>
    <name evidence="6" type="ORF">GK047_02675</name>
</gene>
<dbReference type="CDD" id="cd05013">
    <property type="entry name" value="SIS_RpiR"/>
    <property type="match status" value="1"/>
</dbReference>
<keyword evidence="1" id="KW-0805">Transcription regulation</keyword>
<dbReference type="AlphaFoldDB" id="A0A6G3ZTK7"/>
<organism evidence="6">
    <name type="scientific">Paenibacillus sp. SYP-B3998</name>
    <dbReference type="NCBI Taxonomy" id="2678564"/>
    <lineage>
        <taxon>Bacteria</taxon>
        <taxon>Bacillati</taxon>
        <taxon>Bacillota</taxon>
        <taxon>Bacilli</taxon>
        <taxon>Bacillales</taxon>
        <taxon>Paenibacillaceae</taxon>
        <taxon>Paenibacillus</taxon>
    </lineage>
</organism>
<dbReference type="Gene3D" id="1.10.10.10">
    <property type="entry name" value="Winged helix-like DNA-binding domain superfamily/Winged helix DNA-binding domain"/>
    <property type="match status" value="1"/>
</dbReference>
<keyword evidence="3" id="KW-0804">Transcription</keyword>
<evidence type="ECO:0000256" key="2">
    <source>
        <dbReference type="ARBA" id="ARBA00023125"/>
    </source>
</evidence>
<feature type="domain" description="SIS" evidence="5">
    <location>
        <begin position="125"/>
        <end position="265"/>
    </location>
</feature>
<proteinExistence type="predicted"/>
<feature type="domain" description="HTH rpiR-type" evidence="4">
    <location>
        <begin position="3"/>
        <end position="79"/>
    </location>
</feature>
<dbReference type="GO" id="GO:0003700">
    <property type="term" value="F:DNA-binding transcription factor activity"/>
    <property type="evidence" value="ECO:0007669"/>
    <property type="project" value="InterPro"/>
</dbReference>
<evidence type="ECO:0000259" key="4">
    <source>
        <dbReference type="PROSITE" id="PS51071"/>
    </source>
</evidence>
<dbReference type="InterPro" id="IPR001347">
    <property type="entry name" value="SIS_dom"/>
</dbReference>
<dbReference type="InterPro" id="IPR035472">
    <property type="entry name" value="RpiR-like_SIS"/>
</dbReference>
<dbReference type="GO" id="GO:0003677">
    <property type="term" value="F:DNA binding"/>
    <property type="evidence" value="ECO:0007669"/>
    <property type="project" value="UniProtKB-KW"/>
</dbReference>
<dbReference type="PANTHER" id="PTHR30514">
    <property type="entry name" value="GLUCOKINASE"/>
    <property type="match status" value="1"/>
</dbReference>
<evidence type="ECO:0000259" key="5">
    <source>
        <dbReference type="PROSITE" id="PS51464"/>
    </source>
</evidence>
<evidence type="ECO:0000256" key="1">
    <source>
        <dbReference type="ARBA" id="ARBA00023015"/>
    </source>
</evidence>
<dbReference type="Pfam" id="PF01418">
    <property type="entry name" value="HTH_6"/>
    <property type="match status" value="1"/>
</dbReference>
<dbReference type="EMBL" id="JAAIKC010000001">
    <property type="protein sequence ID" value="NEW04921.1"/>
    <property type="molecule type" value="Genomic_DNA"/>
</dbReference>
<dbReference type="InterPro" id="IPR046348">
    <property type="entry name" value="SIS_dom_sf"/>
</dbReference>
<reference evidence="6" key="1">
    <citation type="submission" date="2020-02" db="EMBL/GenBank/DDBJ databases">
        <authorList>
            <person name="Shen X.-R."/>
            <person name="Zhang Y.-X."/>
        </authorList>
    </citation>
    <scope>NUCLEOTIDE SEQUENCE</scope>
    <source>
        <strain evidence="6">SYP-B3998</strain>
    </source>
</reference>
<dbReference type="PANTHER" id="PTHR30514:SF10">
    <property type="entry name" value="MURR_RPIR FAMILY TRANSCRIPTIONAL REGULATOR"/>
    <property type="match status" value="1"/>
</dbReference>
<dbReference type="Gene3D" id="3.40.50.10490">
    <property type="entry name" value="Glucose-6-phosphate isomerase like protein, domain 1"/>
    <property type="match status" value="1"/>
</dbReference>
<protein>
    <submittedName>
        <fullName evidence="6">MurR/RpiR family transcriptional regulator</fullName>
    </submittedName>
</protein>